<accession>A0ABQ0DD08</accession>
<reference evidence="1 2" key="1">
    <citation type="journal article" date="2019" name="PLoS Negl. Trop. Dis.">
        <title>Whole genome sequencing of Entamoeba nuttalli reveals mammalian host-related molecular signatures and a novel octapeptide-repeat surface protein.</title>
        <authorList>
            <person name="Tanaka M."/>
            <person name="Makiuchi T."/>
            <person name="Komiyama T."/>
            <person name="Shiina T."/>
            <person name="Osaki K."/>
            <person name="Tachibana H."/>
        </authorList>
    </citation>
    <scope>NUCLEOTIDE SEQUENCE [LARGE SCALE GENOMIC DNA]</scope>
    <source>
        <strain evidence="1 2">P19-061405</strain>
    </source>
</reference>
<dbReference type="Proteomes" id="UP001628156">
    <property type="component" value="Unassembled WGS sequence"/>
</dbReference>
<name>A0ABQ0DD08_9EUKA</name>
<dbReference type="EMBL" id="BAAFRS010000057">
    <property type="protein sequence ID" value="GAB1220709.1"/>
    <property type="molecule type" value="Genomic_DNA"/>
</dbReference>
<keyword evidence="2" id="KW-1185">Reference proteome</keyword>
<proteinExistence type="predicted"/>
<gene>
    <name evidence="1" type="ORF">ENUP19_0057G0042</name>
</gene>
<comment type="caution">
    <text evidence="1">The sequence shown here is derived from an EMBL/GenBank/DDBJ whole genome shotgun (WGS) entry which is preliminary data.</text>
</comment>
<sequence>MSIIDTIRYLKKNKEQKYVERVSRNESFISKEEDIQKVLEMYQDPLNNKNVILAIYSRIKESSLHFIGYSKLIILVYRIITVDQNNILLESLRGNLNVFENNIPIDSEEEQFRETCFFRLSVTLSKMIDWVSYFYSNFNILFEKDIEIMEFLYQKRRKTTLLICEKMIEMFLDFNIVDWNCTGNYITTLNYQMADILLSIYAKVFCGLFKYISAIIQHILLFVPEDTDRVIRILELFNKVFESFLCCIRSKEVQSRFIDLPKIELIQLEEIIQIIHSTSKHNSVDKESITFSEITLKLMKYKVLSNKVNSELVRFTHRIVSTLVSSRIEPHSSSTSSSRSNTPREMKISFIYSSKQCSRTNTPMSALQNHEIFKTPRRIPSPMEQYDIFIPSDYIIPKPIKKVSINLFEEEEDLEFVL</sequence>
<organism evidence="1 2">
    <name type="scientific">Entamoeba nuttalli</name>
    <dbReference type="NCBI Taxonomy" id="412467"/>
    <lineage>
        <taxon>Eukaryota</taxon>
        <taxon>Amoebozoa</taxon>
        <taxon>Evosea</taxon>
        <taxon>Archamoebae</taxon>
        <taxon>Mastigamoebida</taxon>
        <taxon>Entamoebidae</taxon>
        <taxon>Entamoeba</taxon>
    </lineage>
</organism>
<evidence type="ECO:0000313" key="1">
    <source>
        <dbReference type="EMBL" id="GAB1220709.1"/>
    </source>
</evidence>
<evidence type="ECO:0000313" key="2">
    <source>
        <dbReference type="Proteomes" id="UP001628156"/>
    </source>
</evidence>
<protein>
    <submittedName>
        <fullName evidence="1">Uncharacterized protein</fullName>
    </submittedName>
</protein>